<dbReference type="SUPFAM" id="SSF53067">
    <property type="entry name" value="Actin-like ATPase domain"/>
    <property type="match status" value="1"/>
</dbReference>
<dbReference type="Gene3D" id="3.30.420.40">
    <property type="match status" value="2"/>
</dbReference>
<evidence type="ECO:0000256" key="2">
    <source>
        <dbReference type="ARBA" id="ARBA00022723"/>
    </source>
</evidence>
<evidence type="ECO:0000313" key="7">
    <source>
        <dbReference type="EMBL" id="MFC1850020.1"/>
    </source>
</evidence>
<comment type="catalytic activity">
    <reaction evidence="6">
        <text>D-fructose + ATP = D-fructose 6-phosphate + ADP + H(+)</text>
        <dbReference type="Rhea" id="RHEA:16125"/>
        <dbReference type="ChEBI" id="CHEBI:15378"/>
        <dbReference type="ChEBI" id="CHEBI:30616"/>
        <dbReference type="ChEBI" id="CHEBI:37721"/>
        <dbReference type="ChEBI" id="CHEBI:61527"/>
        <dbReference type="ChEBI" id="CHEBI:456216"/>
        <dbReference type="EC" id="2.7.1.4"/>
    </reaction>
</comment>
<accession>A0ABV6YV29</accession>
<keyword evidence="2" id="KW-0479">Metal-binding</keyword>
<name>A0ABV6YV29_UNCC1</name>
<sequence length="297" mass="31908">MDCAWGGIEAGGTNFLLAVGSGPGALRAEESFPTTTPTETVARAVQFFKKQGGKKGLTAIGIASFGPVDPNVSSQKYGFITSTPKKGWAQFNFAGFIQREIDVPVVFDTDVNGAALAEYKWGAAQGLDNFIYLTIGTGIGGGGMMNGKLMHGLIHPEMGHIPIPHDWLADSFKGSCPYHGDCLEGLASGPALEQRWGIKPSNLPVEHPAWELEAHYVAQAITTYIYTLSPQRILLAGGVMEQTQLFPMIRHKVQDFLNAYIQAPEILAEIEQYIVPPKLGKKAGVLGAIALAQKLKL</sequence>
<evidence type="ECO:0000256" key="5">
    <source>
        <dbReference type="ARBA" id="ARBA00038887"/>
    </source>
</evidence>
<keyword evidence="4" id="KW-0460">Magnesium</keyword>
<dbReference type="PANTHER" id="PTHR42742:SF3">
    <property type="entry name" value="FRUCTOKINASE"/>
    <property type="match status" value="1"/>
</dbReference>
<evidence type="ECO:0000256" key="6">
    <source>
        <dbReference type="ARBA" id="ARBA00048451"/>
    </source>
</evidence>
<keyword evidence="3" id="KW-0862">Zinc</keyword>
<evidence type="ECO:0000256" key="1">
    <source>
        <dbReference type="ARBA" id="ARBA00001946"/>
    </source>
</evidence>
<dbReference type="PANTHER" id="PTHR42742">
    <property type="entry name" value="TRANSCRIPTIONAL REPRESSOR MPRA"/>
    <property type="match status" value="1"/>
</dbReference>
<evidence type="ECO:0000313" key="8">
    <source>
        <dbReference type="Proteomes" id="UP001594351"/>
    </source>
</evidence>
<protein>
    <recommendedName>
        <fullName evidence="5">fructokinase</fullName>
        <ecNumber evidence="5">2.7.1.4</ecNumber>
    </recommendedName>
</protein>
<dbReference type="EC" id="2.7.1.4" evidence="5"/>
<evidence type="ECO:0000256" key="3">
    <source>
        <dbReference type="ARBA" id="ARBA00022833"/>
    </source>
</evidence>
<comment type="cofactor">
    <cofactor evidence="1">
        <name>Mg(2+)</name>
        <dbReference type="ChEBI" id="CHEBI:18420"/>
    </cofactor>
</comment>
<proteinExistence type="predicted"/>
<dbReference type="InterPro" id="IPR043129">
    <property type="entry name" value="ATPase_NBD"/>
</dbReference>
<evidence type="ECO:0000256" key="4">
    <source>
        <dbReference type="ARBA" id="ARBA00022842"/>
    </source>
</evidence>
<dbReference type="Proteomes" id="UP001594351">
    <property type="component" value="Unassembled WGS sequence"/>
</dbReference>
<dbReference type="EMBL" id="JBHPBY010000072">
    <property type="protein sequence ID" value="MFC1850020.1"/>
    <property type="molecule type" value="Genomic_DNA"/>
</dbReference>
<keyword evidence="8" id="KW-1185">Reference proteome</keyword>
<comment type="caution">
    <text evidence="7">The sequence shown here is derived from an EMBL/GenBank/DDBJ whole genome shotgun (WGS) entry which is preliminary data.</text>
</comment>
<dbReference type="InterPro" id="IPR051804">
    <property type="entry name" value="Carb_Metab_Reg_Kinase/Isom"/>
</dbReference>
<dbReference type="CDD" id="cd24067">
    <property type="entry name" value="ASKHA_NBD_ROK_BsFRK-like"/>
    <property type="match status" value="1"/>
</dbReference>
<gene>
    <name evidence="7" type="ORF">ACFL27_07505</name>
</gene>
<reference evidence="7 8" key="1">
    <citation type="submission" date="2024-09" db="EMBL/GenBank/DDBJ databases">
        <title>Laminarin stimulates single cell rates of sulfate reduction while oxygen inhibits transcriptomic activity in coastal marine sediment.</title>
        <authorList>
            <person name="Lindsay M."/>
            <person name="Orcutt B."/>
            <person name="Emerson D."/>
            <person name="Stepanauskas R."/>
            <person name="D'Angelo T."/>
        </authorList>
    </citation>
    <scope>NUCLEOTIDE SEQUENCE [LARGE SCALE GENOMIC DNA]</scope>
    <source>
        <strain evidence="7">SAG AM-311-K15</strain>
    </source>
</reference>
<dbReference type="Pfam" id="PF00480">
    <property type="entry name" value="ROK"/>
    <property type="match status" value="1"/>
</dbReference>
<dbReference type="InterPro" id="IPR000600">
    <property type="entry name" value="ROK"/>
</dbReference>
<organism evidence="7 8">
    <name type="scientific">candidate division CSSED10-310 bacterium</name>
    <dbReference type="NCBI Taxonomy" id="2855610"/>
    <lineage>
        <taxon>Bacteria</taxon>
        <taxon>Bacteria division CSSED10-310</taxon>
    </lineage>
</organism>